<dbReference type="Pfam" id="PF09509">
    <property type="entry name" value="Hypoth_Ymh"/>
    <property type="match status" value="1"/>
</dbReference>
<feature type="domain" description="Conserved hypothetical protein CHP02391" evidence="2">
    <location>
        <begin position="138"/>
        <end position="249"/>
    </location>
</feature>
<dbReference type="Proteomes" id="UP000069205">
    <property type="component" value="Chromosome"/>
</dbReference>
<dbReference type="InterPro" id="IPR012654">
    <property type="entry name" value="CHP02391"/>
</dbReference>
<dbReference type="KEGG" id="nmv:NITMOv2_4360"/>
<accession>A0A0K2GIH0</accession>
<feature type="compositionally biased region" description="Basic and acidic residues" evidence="1">
    <location>
        <begin position="283"/>
        <end position="297"/>
    </location>
</feature>
<evidence type="ECO:0000256" key="1">
    <source>
        <dbReference type="SAM" id="MobiDB-lite"/>
    </source>
</evidence>
<keyword evidence="4" id="KW-1185">Reference proteome</keyword>
<feature type="compositionally biased region" description="Polar residues" evidence="1">
    <location>
        <begin position="324"/>
        <end position="333"/>
    </location>
</feature>
<protein>
    <recommendedName>
        <fullName evidence="2">Conserved hypothetical protein CHP02391 domain-containing protein</fullName>
    </recommendedName>
</protein>
<dbReference type="NCBIfam" id="TIGR02391">
    <property type="entry name" value="hypoth_ymh"/>
    <property type="match status" value="1"/>
</dbReference>
<dbReference type="EMBL" id="CP011801">
    <property type="protein sequence ID" value="ALA60736.1"/>
    <property type="molecule type" value="Genomic_DNA"/>
</dbReference>
<gene>
    <name evidence="3" type="ORF">NITMOv2_4360</name>
</gene>
<feature type="region of interest" description="Disordered" evidence="1">
    <location>
        <begin position="253"/>
        <end position="333"/>
    </location>
</feature>
<dbReference type="RefSeq" id="WP_202967276.1">
    <property type="nucleotide sequence ID" value="NZ_CP011801.1"/>
</dbReference>
<organism evidence="3 4">
    <name type="scientific">Nitrospira moscoviensis</name>
    <dbReference type="NCBI Taxonomy" id="42253"/>
    <lineage>
        <taxon>Bacteria</taxon>
        <taxon>Pseudomonadati</taxon>
        <taxon>Nitrospirota</taxon>
        <taxon>Nitrospiria</taxon>
        <taxon>Nitrospirales</taxon>
        <taxon>Nitrospiraceae</taxon>
        <taxon>Nitrospira</taxon>
    </lineage>
</organism>
<dbReference type="PATRIC" id="fig|42253.5.peg.4303"/>
<proteinExistence type="predicted"/>
<reference evidence="3 4" key="1">
    <citation type="journal article" date="2015" name="Proc. Natl. Acad. Sci. U.S.A.">
        <title>Expanded metabolic versatility of ubiquitous nitrite-oxidizing bacteria from the genus Nitrospira.</title>
        <authorList>
            <person name="Koch H."/>
            <person name="Lucker S."/>
            <person name="Albertsen M."/>
            <person name="Kitzinger K."/>
            <person name="Herbold C."/>
            <person name="Spieck E."/>
            <person name="Nielsen P.H."/>
            <person name="Wagner M."/>
            <person name="Daims H."/>
        </authorList>
    </citation>
    <scope>NUCLEOTIDE SEQUENCE [LARGE SCALE GENOMIC DNA]</scope>
    <source>
        <strain evidence="3 4">NSP M-1</strain>
    </source>
</reference>
<evidence type="ECO:0000259" key="2">
    <source>
        <dbReference type="Pfam" id="PF09509"/>
    </source>
</evidence>
<evidence type="ECO:0000313" key="3">
    <source>
        <dbReference type="EMBL" id="ALA60736.1"/>
    </source>
</evidence>
<name>A0A0K2GIH0_NITMO</name>
<sequence length="333" mass="37080">MEQTFSQSEIEAIAQALADTSEGLTGSEIGHILASLKMADPDPTNTKWKRLQNAFVERQNKSQNRRAILEFIRQALKPERYARCSHRFEPLRANVNRALAFSGLAVDATGKLYSVTPAQTLTEAERRAQELRADLTTRGVHPDILRFCRAELVADNYFHAVLEATKSIADKLRSRTGLSHDGADLVDKALAGGNPILAFNSLSTESLKSEQRGFANLVKGTFGMFRNITAHEARILWAMSKEDAEDLLIPSLSHPSTARCRPDTESSLTSRSRPFLLEPPSDSVERVCQNREADLPRPLDTSSGSCPRQEDQRRVLRLSSRVRTQTFSSSDRS</sequence>
<dbReference type="AlphaFoldDB" id="A0A0K2GIH0"/>
<evidence type="ECO:0000313" key="4">
    <source>
        <dbReference type="Proteomes" id="UP000069205"/>
    </source>
</evidence>